<keyword evidence="2 11" id="KW-0813">Transport</keyword>
<dbReference type="PANTHER" id="PTHR43513:SF3">
    <property type="entry name" value="DIHYDROOROTATE DEHYDROGENASE B (NAD(+)), ELECTRON TRANSFER SUBUNIT-RELATED"/>
    <property type="match status" value="1"/>
</dbReference>
<feature type="binding site" evidence="11 12">
    <location>
        <begin position="50"/>
        <end position="53"/>
    </location>
    <ligand>
        <name>FAD</name>
        <dbReference type="ChEBI" id="CHEBI:57692"/>
    </ligand>
</feature>
<evidence type="ECO:0000256" key="10">
    <source>
        <dbReference type="ARBA" id="ARBA00023014"/>
    </source>
</evidence>
<sequence>MKEYRAEILENKRIAQDIYRMVLRDEGFERALPGQFAHLRIPDGRHILRRPISVHAYDHDQRTMSLIYQIKGEGTRILSGMKSGESVDTLMPLGRGFWVPEGTKEIWLMGGGIGAAPLFEAYRTWGDKVKAVFLGFRSLDVAYGVDLYDKAAFYVATEDGSFGAQGYITDMLDRLLEKKRPDLIFSCGPVPMLRSFKRVMEKYPDVACQVSLEERMGCGIGGCLVCSCKIQSGDGWSYKRVCKDGPVFDLKEVDFE</sequence>
<accession>A0A926HQG0</accession>
<keyword evidence="9 11" id="KW-0408">Iron</keyword>
<feature type="domain" description="FAD-binding FR-type" evidence="14">
    <location>
        <begin position="1"/>
        <end position="99"/>
    </location>
</feature>
<evidence type="ECO:0000313" key="16">
    <source>
        <dbReference type="Proteomes" id="UP000623172"/>
    </source>
</evidence>
<evidence type="ECO:0000256" key="11">
    <source>
        <dbReference type="HAMAP-Rule" id="MF_01211"/>
    </source>
</evidence>
<dbReference type="Proteomes" id="UP000623172">
    <property type="component" value="Unassembled WGS sequence"/>
</dbReference>
<dbReference type="Gene3D" id="2.40.30.10">
    <property type="entry name" value="Translation factors"/>
    <property type="match status" value="1"/>
</dbReference>
<evidence type="ECO:0000313" key="15">
    <source>
        <dbReference type="EMBL" id="MBC8532173.1"/>
    </source>
</evidence>
<keyword evidence="16" id="KW-1185">Reference proteome</keyword>
<dbReference type="HAMAP" id="MF_01211">
    <property type="entry name" value="DHODB_Fe_S_bind"/>
    <property type="match status" value="1"/>
</dbReference>
<dbReference type="InterPro" id="IPR012165">
    <property type="entry name" value="Cyt_c3_hydrogenase_gsu"/>
</dbReference>
<dbReference type="GO" id="GO:0051537">
    <property type="term" value="F:2 iron, 2 sulfur cluster binding"/>
    <property type="evidence" value="ECO:0007669"/>
    <property type="project" value="UniProtKB-KW"/>
</dbReference>
<organism evidence="15 16">
    <name type="scientific">Gehongia tenuis</name>
    <dbReference type="NCBI Taxonomy" id="2763655"/>
    <lineage>
        <taxon>Bacteria</taxon>
        <taxon>Bacillati</taxon>
        <taxon>Bacillota</taxon>
        <taxon>Clostridia</taxon>
        <taxon>Christensenellales</taxon>
        <taxon>Christensenellaceae</taxon>
        <taxon>Gehongia</taxon>
    </lineage>
</organism>
<proteinExistence type="inferred from homology"/>
<dbReference type="GO" id="GO:0046872">
    <property type="term" value="F:metal ion binding"/>
    <property type="evidence" value="ECO:0007669"/>
    <property type="project" value="UniProtKB-KW"/>
</dbReference>
<dbReference type="EMBL" id="JACRSR010000005">
    <property type="protein sequence ID" value="MBC8532173.1"/>
    <property type="molecule type" value="Genomic_DNA"/>
</dbReference>
<dbReference type="RefSeq" id="WP_249317289.1">
    <property type="nucleotide sequence ID" value="NZ_JACRSR010000005.1"/>
</dbReference>
<dbReference type="SUPFAM" id="SSF52343">
    <property type="entry name" value="Ferredoxin reductase-like, C-terminal NADP-linked domain"/>
    <property type="match status" value="1"/>
</dbReference>
<evidence type="ECO:0000256" key="9">
    <source>
        <dbReference type="ARBA" id="ARBA00023004"/>
    </source>
</evidence>
<keyword evidence="8 11" id="KW-0249">Electron transport</keyword>
<dbReference type="InterPro" id="IPR017927">
    <property type="entry name" value="FAD-bd_FR_type"/>
</dbReference>
<feature type="binding site" evidence="11 13">
    <location>
        <position position="242"/>
    </location>
    <ligand>
        <name>[2Fe-2S] cluster</name>
        <dbReference type="ChEBI" id="CHEBI:190135"/>
    </ligand>
</feature>
<comment type="caution">
    <text evidence="15">The sequence shown here is derived from an EMBL/GenBank/DDBJ whole genome shotgun (WGS) entry which is preliminary data.</text>
</comment>
<evidence type="ECO:0000256" key="1">
    <source>
        <dbReference type="ARBA" id="ARBA00006422"/>
    </source>
</evidence>
<dbReference type="PIRSF" id="PIRSF006816">
    <property type="entry name" value="Cyc3_hyd_g"/>
    <property type="match status" value="1"/>
</dbReference>
<dbReference type="GO" id="GO:0044205">
    <property type="term" value="P:'de novo' UMP biosynthetic process"/>
    <property type="evidence" value="ECO:0007669"/>
    <property type="project" value="UniProtKB-UniRule"/>
</dbReference>
<dbReference type="Pfam" id="PF10418">
    <property type="entry name" value="DHODB_Fe-S_bind"/>
    <property type="match status" value="1"/>
</dbReference>
<dbReference type="SUPFAM" id="SSF63380">
    <property type="entry name" value="Riboflavin synthase domain-like"/>
    <property type="match status" value="1"/>
</dbReference>
<evidence type="ECO:0000256" key="5">
    <source>
        <dbReference type="ARBA" id="ARBA00022723"/>
    </source>
</evidence>
<keyword evidence="5 11" id="KW-0479">Metal-binding</keyword>
<dbReference type="InterPro" id="IPR017938">
    <property type="entry name" value="Riboflavin_synthase-like_b-brl"/>
</dbReference>
<evidence type="ECO:0000256" key="2">
    <source>
        <dbReference type="ARBA" id="ARBA00022448"/>
    </source>
</evidence>
<protein>
    <recommendedName>
        <fullName evidence="11">Dihydroorotate dehydrogenase B (NAD(+)), electron transfer subunit</fullName>
    </recommendedName>
    <alternativeName>
        <fullName evidence="11">Dihydroorotate oxidase B, electron transfer subunit</fullName>
    </alternativeName>
</protein>
<dbReference type="GO" id="GO:0009055">
    <property type="term" value="F:electron transfer activity"/>
    <property type="evidence" value="ECO:0007669"/>
    <property type="project" value="UniProtKB-UniRule"/>
</dbReference>
<comment type="pathway">
    <text evidence="11">Pyrimidine metabolism; UMP biosynthesis via de novo pathway; orotate from (S)-dihydroorotate (NAD(+) route): step 1/1.</text>
</comment>
<feature type="binding site" evidence="11 13">
    <location>
        <position position="223"/>
    </location>
    <ligand>
        <name>[2Fe-2S] cluster</name>
        <dbReference type="ChEBI" id="CHEBI:190135"/>
    </ligand>
</feature>
<name>A0A926HQG0_9FIRM</name>
<comment type="similarity">
    <text evidence="1 11">Belongs to the PyrK family.</text>
</comment>
<keyword evidence="3 11" id="KW-0285">Flavoprotein</keyword>
<keyword evidence="4 11" id="KW-0001">2Fe-2S</keyword>
<evidence type="ECO:0000259" key="14">
    <source>
        <dbReference type="PROSITE" id="PS51384"/>
    </source>
</evidence>
<evidence type="ECO:0000256" key="8">
    <source>
        <dbReference type="ARBA" id="ARBA00022982"/>
    </source>
</evidence>
<dbReference type="InterPro" id="IPR023455">
    <property type="entry name" value="Dihydroorotate_DHASE_ETsu"/>
</dbReference>
<evidence type="ECO:0000256" key="3">
    <source>
        <dbReference type="ARBA" id="ARBA00022630"/>
    </source>
</evidence>
<gene>
    <name evidence="11" type="primary">pyrK</name>
    <name evidence="15" type="ORF">H8696_09990</name>
</gene>
<feature type="binding site" evidence="11 12">
    <location>
        <begin position="67"/>
        <end position="69"/>
    </location>
    <ligand>
        <name>FAD</name>
        <dbReference type="ChEBI" id="CHEBI:57692"/>
    </ligand>
</feature>
<dbReference type="Gene3D" id="3.40.50.80">
    <property type="entry name" value="Nucleotide-binding domain of ferredoxin-NADP reductase (FNR) module"/>
    <property type="match status" value="1"/>
</dbReference>
<keyword evidence="10 11" id="KW-0411">Iron-sulfur</keyword>
<dbReference type="GO" id="GO:0050660">
    <property type="term" value="F:flavin adenine dinucleotide binding"/>
    <property type="evidence" value="ECO:0007669"/>
    <property type="project" value="InterPro"/>
</dbReference>
<dbReference type="InterPro" id="IPR039261">
    <property type="entry name" value="FNR_nucleotide-bd"/>
</dbReference>
<dbReference type="Gene3D" id="2.10.240.10">
    <property type="entry name" value="Dihydroorotate dehydrogenase, electron transfer subunit"/>
    <property type="match status" value="1"/>
</dbReference>
<dbReference type="InterPro" id="IPR050353">
    <property type="entry name" value="PyrK_electron_transfer"/>
</dbReference>
<dbReference type="InterPro" id="IPR019480">
    <property type="entry name" value="Dihydroorotate_DH_Fe-S-bd"/>
</dbReference>
<comment type="function">
    <text evidence="11">Responsible for channeling the electrons from the oxidation of dihydroorotate from the FMN redox center in the PyrD type B subunit to the ultimate electron acceptor NAD(+).</text>
</comment>
<comment type="cofactor">
    <cofactor evidence="11">
        <name>[2Fe-2S] cluster</name>
        <dbReference type="ChEBI" id="CHEBI:190135"/>
    </cofactor>
    <text evidence="11">Binds 1 [2Fe-2S] cluster per subunit.</text>
</comment>
<feature type="binding site" evidence="11 12">
    <location>
        <begin position="74"/>
        <end position="75"/>
    </location>
    <ligand>
        <name>FAD</name>
        <dbReference type="ChEBI" id="CHEBI:57692"/>
    </ligand>
</feature>
<dbReference type="GO" id="GO:0016491">
    <property type="term" value="F:oxidoreductase activity"/>
    <property type="evidence" value="ECO:0007669"/>
    <property type="project" value="InterPro"/>
</dbReference>
<evidence type="ECO:0000256" key="7">
    <source>
        <dbReference type="ARBA" id="ARBA00022975"/>
    </source>
</evidence>
<dbReference type="AlphaFoldDB" id="A0A926HQG0"/>
<evidence type="ECO:0000256" key="13">
    <source>
        <dbReference type="PIRSR" id="PIRSR006816-2"/>
    </source>
</evidence>
<comment type="cofactor">
    <cofactor evidence="13">
        <name>[2Fe-2S] cluster</name>
        <dbReference type="ChEBI" id="CHEBI:190135"/>
    </cofactor>
    <text evidence="13">Binds 1 [2Fe-2S] cluster per subunit.</text>
</comment>
<comment type="cofactor">
    <cofactor evidence="11 12">
        <name>FAD</name>
        <dbReference type="ChEBI" id="CHEBI:57692"/>
    </cofactor>
    <text evidence="11 12">Binds 1 FAD per subunit.</text>
</comment>
<dbReference type="CDD" id="cd06218">
    <property type="entry name" value="DHOD_e_trans"/>
    <property type="match status" value="1"/>
</dbReference>
<keyword evidence="6 11" id="KW-0274">FAD</keyword>
<feature type="binding site" evidence="11 13">
    <location>
        <position position="226"/>
    </location>
    <ligand>
        <name>[2Fe-2S] cluster</name>
        <dbReference type="ChEBI" id="CHEBI:190135"/>
    </ligand>
</feature>
<dbReference type="InterPro" id="IPR037117">
    <property type="entry name" value="Dihydroorotate_DH_ele_sf"/>
</dbReference>
<keyword evidence="7 11" id="KW-0665">Pyrimidine biosynthesis</keyword>
<comment type="subunit">
    <text evidence="11">Heterotetramer of 2 PyrK and 2 PyrD type B subunits.</text>
</comment>
<evidence type="ECO:0000256" key="6">
    <source>
        <dbReference type="ARBA" id="ARBA00022827"/>
    </source>
</evidence>
<dbReference type="PROSITE" id="PS51384">
    <property type="entry name" value="FAD_FR"/>
    <property type="match status" value="1"/>
</dbReference>
<dbReference type="PANTHER" id="PTHR43513">
    <property type="entry name" value="DIHYDROOROTATE DEHYDROGENASE B (NAD(+)), ELECTRON TRANSFER SUBUNIT"/>
    <property type="match status" value="1"/>
</dbReference>
<evidence type="ECO:0000256" key="12">
    <source>
        <dbReference type="PIRSR" id="PIRSR006816-1"/>
    </source>
</evidence>
<reference evidence="15" key="1">
    <citation type="submission" date="2020-08" db="EMBL/GenBank/DDBJ databases">
        <title>Genome public.</title>
        <authorList>
            <person name="Liu C."/>
            <person name="Sun Q."/>
        </authorList>
    </citation>
    <scope>NUCLEOTIDE SEQUENCE</scope>
    <source>
        <strain evidence="15">NSJ-53</strain>
    </source>
</reference>
<evidence type="ECO:0000256" key="4">
    <source>
        <dbReference type="ARBA" id="ARBA00022714"/>
    </source>
</evidence>
<feature type="binding site" evidence="11 13">
    <location>
        <position position="218"/>
    </location>
    <ligand>
        <name>[2Fe-2S] cluster</name>
        <dbReference type="ChEBI" id="CHEBI:190135"/>
    </ligand>
</feature>